<dbReference type="GeneID" id="79268337"/>
<gene>
    <name evidence="2" type="ORF">ACFQJ4_14960</name>
</gene>
<dbReference type="SUPFAM" id="SSF53335">
    <property type="entry name" value="S-adenosyl-L-methionine-dependent methyltransferases"/>
    <property type="match status" value="1"/>
</dbReference>
<dbReference type="RefSeq" id="WP_276236293.1">
    <property type="nucleotide sequence ID" value="NZ_CP119803.1"/>
</dbReference>
<comment type="caution">
    <text evidence="2">The sequence shown here is derived from an EMBL/GenBank/DDBJ whole genome shotgun (WGS) entry which is preliminary data.</text>
</comment>
<dbReference type="Pfam" id="PF06634">
    <property type="entry name" value="DUF1156"/>
    <property type="match status" value="1"/>
</dbReference>
<dbReference type="Proteomes" id="UP001596398">
    <property type="component" value="Unassembled WGS sequence"/>
</dbReference>
<name>A0ABD5ZT05_9EURY</name>
<dbReference type="PROSITE" id="PS00092">
    <property type="entry name" value="N6_MTASE"/>
    <property type="match status" value="1"/>
</dbReference>
<evidence type="ECO:0000259" key="1">
    <source>
        <dbReference type="Pfam" id="PF06634"/>
    </source>
</evidence>
<feature type="domain" description="DUF1156" evidence="1">
    <location>
        <begin position="17"/>
        <end position="63"/>
    </location>
</feature>
<dbReference type="CDD" id="cd20335">
    <property type="entry name" value="BRcat_RBR"/>
    <property type="match status" value="1"/>
</dbReference>
<proteinExistence type="predicted"/>
<dbReference type="Gene3D" id="3.40.50.150">
    <property type="entry name" value="Vaccinia Virus protein VP39"/>
    <property type="match status" value="2"/>
</dbReference>
<dbReference type="InterPro" id="IPR002052">
    <property type="entry name" value="DNA_methylase_N6_adenine_CS"/>
</dbReference>
<reference evidence="2 3" key="1">
    <citation type="journal article" date="2019" name="Int. J. Syst. Evol. Microbiol.">
        <title>The Global Catalogue of Microorganisms (GCM) 10K type strain sequencing project: providing services to taxonomists for standard genome sequencing and annotation.</title>
        <authorList>
            <consortium name="The Broad Institute Genomics Platform"/>
            <consortium name="The Broad Institute Genome Sequencing Center for Infectious Disease"/>
            <person name="Wu L."/>
            <person name="Ma J."/>
        </authorList>
    </citation>
    <scope>NUCLEOTIDE SEQUENCE [LARGE SCALE GENOMIC DNA]</scope>
    <source>
        <strain evidence="2 3">DT85</strain>
    </source>
</reference>
<dbReference type="AlphaFoldDB" id="A0ABD5ZT05"/>
<evidence type="ECO:0000313" key="3">
    <source>
        <dbReference type="Proteomes" id="UP001596398"/>
    </source>
</evidence>
<keyword evidence="3" id="KW-1185">Reference proteome</keyword>
<dbReference type="InterPro" id="IPR029063">
    <property type="entry name" value="SAM-dependent_MTases_sf"/>
</dbReference>
<dbReference type="EMBL" id="JBHTAP010000002">
    <property type="protein sequence ID" value="MFC7236598.1"/>
    <property type="molecule type" value="Genomic_DNA"/>
</dbReference>
<protein>
    <submittedName>
        <fullName evidence="2">DUF1156 domain-containing protein</fullName>
    </submittedName>
</protein>
<evidence type="ECO:0000313" key="2">
    <source>
        <dbReference type="EMBL" id="MFC7236598.1"/>
    </source>
</evidence>
<dbReference type="InterPro" id="IPR009537">
    <property type="entry name" value="DUF1156"/>
</dbReference>
<accession>A0ABD5ZT05</accession>
<sequence length="906" mass="102544">MSQEPTGRRELPIERGFPIERVNEIAEKENRAKRHYRPIYTMHKWWARRLGCVFRAIELYTLADGETRMDVYEPGSNTELSSFANETGAEELINSVEIGDPSSLWQLYSKDVQFPDKKVLDPFMGGGTSIVEASRFGATSHGNDLNPVAWFVTKQEIEAAKTDVTELDEAYEQVKSSVHGAVDAFYKTPCPHADADSDSTPHPIQGTDFDAGELEAEDHGHYADVMYNFWVKELDCVSCDESVSLFKDYRVASGRYDESDKYNVYCPGCESVVLVDDWRADCTCNRCHHEWCPANGNVSGSDYACPDCGARYSITDAISEQGGFELKQYAVEYYCTVCDDRGEQRETYKGYKSTGTADEKLADVAATAWEAADDLEAYVPDRSIPEGAITRESELNGNDVFNHGYTEWRDMFNSRQLLCLGHLLRAIESIEDQAIRELLLLAFSDSLMFQSTFTIYNLSANKIEGTFRMNSFVPQMEIVENNVWGTRAGRGTFSNTYDKLRSGVAYAHAPTERYINEDGETVESEPFAQPIGQHTSISQGDMRSLDIENEYDAVITDPPYYDNIVYSEVANYFYVWQQLLLEDTYDCFRGEMTPRTESIVTNPFEGKTDEDFEAELEEAFTVIKRALTEDGVLAFTYHHSDSESWGELLESLCEAGFEVTASYPIAADVNKFITGEAVEFDIIIVARPSQDREPVSWRNLRRRIIKTTKETHMRLADSQELSEGDIGVIEMGRAFHEYSKHHGAVRSGDTIMTAKEVVQEIYGILQEASDVGELDVYLDLLAMSDPSYSDLNMLSKGTKADAESMRRMKLYRIEDGQLILGTWNDPQRIAYIRTRLSGDDPESVSPLGKAQFLRYQYEEGKALGEWLDRWSDTESLRDICEQLADATGDETFNRLVGSDKTFDEYQ</sequence>
<organism evidence="2 3">
    <name type="scientific">Halosegnis marinus</name>
    <dbReference type="NCBI Taxonomy" id="3034023"/>
    <lineage>
        <taxon>Archaea</taxon>
        <taxon>Methanobacteriati</taxon>
        <taxon>Methanobacteriota</taxon>
        <taxon>Stenosarchaea group</taxon>
        <taxon>Halobacteria</taxon>
        <taxon>Halobacteriales</taxon>
        <taxon>Natronomonadaceae</taxon>
        <taxon>Halosegnis</taxon>
    </lineage>
</organism>